<name>A0ABQ5A1H7_9ASTR</name>
<dbReference type="GO" id="GO:0003964">
    <property type="term" value="F:RNA-directed DNA polymerase activity"/>
    <property type="evidence" value="ECO:0007669"/>
    <property type="project" value="UniProtKB-KW"/>
</dbReference>
<dbReference type="Proteomes" id="UP001151760">
    <property type="component" value="Unassembled WGS sequence"/>
</dbReference>
<dbReference type="Gene3D" id="3.30.70.270">
    <property type="match status" value="1"/>
</dbReference>
<dbReference type="CDD" id="cd01647">
    <property type="entry name" value="RT_LTR"/>
    <property type="match status" value="1"/>
</dbReference>
<keyword evidence="2" id="KW-0695">RNA-directed DNA polymerase</keyword>
<dbReference type="InterPro" id="IPR043128">
    <property type="entry name" value="Rev_trsase/Diguanyl_cyclase"/>
</dbReference>
<reference evidence="2" key="2">
    <citation type="submission" date="2022-01" db="EMBL/GenBank/DDBJ databases">
        <authorList>
            <person name="Yamashiro T."/>
            <person name="Shiraishi A."/>
            <person name="Satake H."/>
            <person name="Nakayama K."/>
        </authorList>
    </citation>
    <scope>NUCLEOTIDE SEQUENCE</scope>
</reference>
<evidence type="ECO:0000259" key="1">
    <source>
        <dbReference type="PROSITE" id="PS50878"/>
    </source>
</evidence>
<dbReference type="SUPFAM" id="SSF56672">
    <property type="entry name" value="DNA/RNA polymerases"/>
    <property type="match status" value="1"/>
</dbReference>
<dbReference type="PANTHER" id="PTHR24559:SF444">
    <property type="entry name" value="REVERSE TRANSCRIPTASE DOMAIN-CONTAINING PROTEIN"/>
    <property type="match status" value="1"/>
</dbReference>
<gene>
    <name evidence="2" type="ORF">Tco_0803356</name>
</gene>
<keyword evidence="2" id="KW-0808">Transferase</keyword>
<dbReference type="EMBL" id="BQNB010011883">
    <property type="protein sequence ID" value="GJS96388.1"/>
    <property type="molecule type" value="Genomic_DNA"/>
</dbReference>
<dbReference type="InterPro" id="IPR053134">
    <property type="entry name" value="RNA-dir_DNA_polymerase"/>
</dbReference>
<organism evidence="2 3">
    <name type="scientific">Tanacetum coccineum</name>
    <dbReference type="NCBI Taxonomy" id="301880"/>
    <lineage>
        <taxon>Eukaryota</taxon>
        <taxon>Viridiplantae</taxon>
        <taxon>Streptophyta</taxon>
        <taxon>Embryophyta</taxon>
        <taxon>Tracheophyta</taxon>
        <taxon>Spermatophyta</taxon>
        <taxon>Magnoliopsida</taxon>
        <taxon>eudicotyledons</taxon>
        <taxon>Gunneridae</taxon>
        <taxon>Pentapetalae</taxon>
        <taxon>asterids</taxon>
        <taxon>campanulids</taxon>
        <taxon>Asterales</taxon>
        <taxon>Asteraceae</taxon>
        <taxon>Asteroideae</taxon>
        <taxon>Anthemideae</taxon>
        <taxon>Anthemidinae</taxon>
        <taxon>Tanacetum</taxon>
    </lineage>
</organism>
<sequence>MAKYSRFKESGQRENPKSLMSTIVDEQKLQDIPIVQNFPKVFLKDLSGLPPHRQSEFRIDLIPRATPVAKSPIDDLFDQLLGSRYLSKIDLRSGYHQLRVHEADIPKTAFRTRYGHFTFTVMPFGLTNAPAVFMDLMNRVCKKYLDKLVIVFINDILINSKSKKDHEIHLKLILELLEKKKLFAKFSKCEFWLQEVHFLGHVVNSNGIHVDSNKIEAVKNCKAPKSPSEIRSFSGLAEQEEAFQTLKNHLCNAPILTLLDGPDDLVVYCHASNQGFWCVLMQRGKDKILEAHNEACKVENTPAEMLRGLDQQMEKRKEGGLYFLDRIWVPLTSNVRTVIMDEAHATRYSVHLGADKMCYDLRDMYWWPGMKKDITIYVSKCLTCSKVKAEHQRPSGLLQQPEIPEWKW</sequence>
<dbReference type="Pfam" id="PF17921">
    <property type="entry name" value="Integrase_H2C2"/>
    <property type="match status" value="1"/>
</dbReference>
<evidence type="ECO:0000313" key="3">
    <source>
        <dbReference type="Proteomes" id="UP001151760"/>
    </source>
</evidence>
<dbReference type="PROSITE" id="PS50878">
    <property type="entry name" value="RT_POL"/>
    <property type="match status" value="1"/>
</dbReference>
<dbReference type="Pfam" id="PF17919">
    <property type="entry name" value="RT_RNaseH_2"/>
    <property type="match status" value="1"/>
</dbReference>
<evidence type="ECO:0000313" key="2">
    <source>
        <dbReference type="EMBL" id="GJS96388.1"/>
    </source>
</evidence>
<dbReference type="InterPro" id="IPR043502">
    <property type="entry name" value="DNA/RNA_pol_sf"/>
</dbReference>
<dbReference type="InterPro" id="IPR041588">
    <property type="entry name" value="Integrase_H2C2"/>
</dbReference>
<dbReference type="InterPro" id="IPR000477">
    <property type="entry name" value="RT_dom"/>
</dbReference>
<comment type="caution">
    <text evidence="2">The sequence shown here is derived from an EMBL/GenBank/DDBJ whole genome shotgun (WGS) entry which is preliminary data.</text>
</comment>
<accession>A0ABQ5A1H7</accession>
<dbReference type="PANTHER" id="PTHR24559">
    <property type="entry name" value="TRANSPOSON TY3-I GAG-POL POLYPROTEIN"/>
    <property type="match status" value="1"/>
</dbReference>
<dbReference type="InterPro" id="IPR041577">
    <property type="entry name" value="RT_RNaseH_2"/>
</dbReference>
<keyword evidence="3" id="KW-1185">Reference proteome</keyword>
<proteinExistence type="predicted"/>
<dbReference type="Pfam" id="PF00078">
    <property type="entry name" value="RVT_1"/>
    <property type="match status" value="1"/>
</dbReference>
<reference evidence="2" key="1">
    <citation type="journal article" date="2022" name="Int. J. Mol. Sci.">
        <title>Draft Genome of Tanacetum Coccineum: Genomic Comparison of Closely Related Tanacetum-Family Plants.</title>
        <authorList>
            <person name="Yamashiro T."/>
            <person name="Shiraishi A."/>
            <person name="Nakayama K."/>
            <person name="Satake H."/>
        </authorList>
    </citation>
    <scope>NUCLEOTIDE SEQUENCE</scope>
</reference>
<keyword evidence="2" id="KW-0548">Nucleotidyltransferase</keyword>
<dbReference type="Gene3D" id="3.10.10.10">
    <property type="entry name" value="HIV Type 1 Reverse Transcriptase, subunit A, domain 1"/>
    <property type="match status" value="1"/>
</dbReference>
<protein>
    <submittedName>
        <fullName evidence="2">Reverse transcriptase domain-containing protein</fullName>
    </submittedName>
</protein>
<dbReference type="Gene3D" id="1.10.340.70">
    <property type="match status" value="1"/>
</dbReference>
<feature type="domain" description="Reverse transcriptase" evidence="1">
    <location>
        <begin position="1"/>
        <end position="203"/>
    </location>
</feature>